<sequence length="172" mass="18114">MVPTWDLVLLVFLGASVIYGFLMGQEKVLMTLLGAYVGLVIANQWGASAYGLLTGGQVTAISSEWIEGNVSVFTIKVVLFVAALLIVALRGGMLASAFVGGRGLMGLVVQVGYSLLSAALIAGSILEFLPEETKLQITDGSLIAGPLLSYYSWLLVMPVLLMAIAGFLNRGE</sequence>
<protein>
    <recommendedName>
        <fullName evidence="4">Colicin V production protein</fullName>
    </recommendedName>
</protein>
<gene>
    <name evidence="2" type="ORF">A2V68_01090</name>
</gene>
<accession>A0A1F4NS65</accession>
<reference evidence="2 3" key="1">
    <citation type="journal article" date="2016" name="Nat. Commun.">
        <title>Thousands of microbial genomes shed light on interconnected biogeochemical processes in an aquifer system.</title>
        <authorList>
            <person name="Anantharaman K."/>
            <person name="Brown C.T."/>
            <person name="Hug L.A."/>
            <person name="Sharon I."/>
            <person name="Castelle C.J."/>
            <person name="Probst A.J."/>
            <person name="Thomas B.C."/>
            <person name="Singh A."/>
            <person name="Wilkins M.J."/>
            <person name="Karaoz U."/>
            <person name="Brodie E.L."/>
            <person name="Williams K.H."/>
            <person name="Hubbard S.S."/>
            <person name="Banfield J.F."/>
        </authorList>
    </citation>
    <scope>NUCLEOTIDE SEQUENCE [LARGE SCALE GENOMIC DNA]</scope>
</reference>
<comment type="caution">
    <text evidence="2">The sequence shown here is derived from an EMBL/GenBank/DDBJ whole genome shotgun (WGS) entry which is preliminary data.</text>
</comment>
<feature type="transmembrane region" description="Helical" evidence="1">
    <location>
        <begin position="73"/>
        <end position="92"/>
    </location>
</feature>
<feature type="transmembrane region" description="Helical" evidence="1">
    <location>
        <begin position="29"/>
        <end position="53"/>
    </location>
</feature>
<evidence type="ECO:0008006" key="4">
    <source>
        <dbReference type="Google" id="ProtNLM"/>
    </source>
</evidence>
<dbReference type="STRING" id="1798535.A2V68_01090"/>
<feature type="transmembrane region" description="Helical" evidence="1">
    <location>
        <begin position="6"/>
        <end position="22"/>
    </location>
</feature>
<organism evidence="2 3">
    <name type="scientific">candidate division Kazan bacterium RBG_13_50_9</name>
    <dbReference type="NCBI Taxonomy" id="1798535"/>
    <lineage>
        <taxon>Bacteria</taxon>
        <taxon>Bacteria division Kazan-3B-28</taxon>
    </lineage>
</organism>
<evidence type="ECO:0000256" key="1">
    <source>
        <dbReference type="SAM" id="Phobius"/>
    </source>
</evidence>
<dbReference type="Proteomes" id="UP000176651">
    <property type="component" value="Unassembled WGS sequence"/>
</dbReference>
<keyword evidence="1" id="KW-0472">Membrane</keyword>
<feature type="transmembrane region" description="Helical" evidence="1">
    <location>
        <begin position="150"/>
        <end position="168"/>
    </location>
</feature>
<dbReference type="EMBL" id="META01000003">
    <property type="protein sequence ID" value="OGB74333.1"/>
    <property type="molecule type" value="Genomic_DNA"/>
</dbReference>
<proteinExistence type="predicted"/>
<keyword evidence="1" id="KW-1133">Transmembrane helix</keyword>
<feature type="transmembrane region" description="Helical" evidence="1">
    <location>
        <begin position="104"/>
        <end position="130"/>
    </location>
</feature>
<evidence type="ECO:0000313" key="3">
    <source>
        <dbReference type="Proteomes" id="UP000176651"/>
    </source>
</evidence>
<name>A0A1F4NS65_UNCK3</name>
<evidence type="ECO:0000313" key="2">
    <source>
        <dbReference type="EMBL" id="OGB74333.1"/>
    </source>
</evidence>
<keyword evidence="1" id="KW-0812">Transmembrane</keyword>
<dbReference type="AlphaFoldDB" id="A0A1F4NS65"/>